<dbReference type="Proteomes" id="UP000677228">
    <property type="component" value="Unassembled WGS sequence"/>
</dbReference>
<dbReference type="Pfam" id="PF13450">
    <property type="entry name" value="NAD_binding_8"/>
    <property type="match status" value="1"/>
</dbReference>
<keyword evidence="1" id="KW-0472">Membrane</keyword>
<evidence type="ECO:0000313" key="4">
    <source>
        <dbReference type="EMBL" id="CAF3700164.1"/>
    </source>
</evidence>
<dbReference type="InterPro" id="IPR036188">
    <property type="entry name" value="FAD/NAD-bd_sf"/>
</dbReference>
<feature type="transmembrane region" description="Helical" evidence="1">
    <location>
        <begin position="46"/>
        <end position="63"/>
    </location>
</feature>
<evidence type="ECO:0000313" key="5">
    <source>
        <dbReference type="EMBL" id="CAF4328255.1"/>
    </source>
</evidence>
<feature type="transmembrane region" description="Helical" evidence="1">
    <location>
        <begin position="6"/>
        <end position="26"/>
    </location>
</feature>
<dbReference type="PANTHER" id="PTHR42923">
    <property type="entry name" value="PROTOPORPHYRINOGEN OXIDASE"/>
    <property type="match status" value="1"/>
</dbReference>
<dbReference type="Proteomes" id="UP000682733">
    <property type="component" value="Unassembled WGS sequence"/>
</dbReference>
<proteinExistence type="predicted"/>
<reference evidence="3" key="1">
    <citation type="submission" date="2021-02" db="EMBL/GenBank/DDBJ databases">
        <authorList>
            <person name="Nowell W R."/>
        </authorList>
    </citation>
    <scope>NUCLEOTIDE SEQUENCE</scope>
</reference>
<name>A0A815PZJ2_9BILA</name>
<dbReference type="EMBL" id="CAJNOQ010019763">
    <property type="protein sequence ID" value="CAF1456474.1"/>
    <property type="molecule type" value="Genomic_DNA"/>
</dbReference>
<dbReference type="EMBL" id="CAJOBA010004010">
    <property type="protein sequence ID" value="CAF3700164.1"/>
    <property type="molecule type" value="Genomic_DNA"/>
</dbReference>
<dbReference type="Proteomes" id="UP000681722">
    <property type="component" value="Unassembled WGS sequence"/>
</dbReference>
<dbReference type="EMBL" id="CAJNOK010004008">
    <property type="protein sequence ID" value="CAF0922886.1"/>
    <property type="molecule type" value="Genomic_DNA"/>
</dbReference>
<comment type="caution">
    <text evidence="3">The sequence shown here is derived from an EMBL/GenBank/DDBJ whole genome shotgun (WGS) entry which is preliminary data.</text>
</comment>
<evidence type="ECO:0008006" key="7">
    <source>
        <dbReference type="Google" id="ProtNLM"/>
    </source>
</evidence>
<dbReference type="EMBL" id="CAJOBC010085224">
    <property type="protein sequence ID" value="CAF4328255.1"/>
    <property type="molecule type" value="Genomic_DNA"/>
</dbReference>
<keyword evidence="6" id="KW-1185">Reference proteome</keyword>
<dbReference type="SUPFAM" id="SSF51905">
    <property type="entry name" value="FAD/NAD(P)-binding domain"/>
    <property type="match status" value="1"/>
</dbReference>
<dbReference type="AlphaFoldDB" id="A0A815PZJ2"/>
<organism evidence="3 6">
    <name type="scientific">Didymodactylos carnosus</name>
    <dbReference type="NCBI Taxonomy" id="1234261"/>
    <lineage>
        <taxon>Eukaryota</taxon>
        <taxon>Metazoa</taxon>
        <taxon>Spiralia</taxon>
        <taxon>Gnathifera</taxon>
        <taxon>Rotifera</taxon>
        <taxon>Eurotatoria</taxon>
        <taxon>Bdelloidea</taxon>
        <taxon>Philodinida</taxon>
        <taxon>Philodinidae</taxon>
        <taxon>Didymodactylos</taxon>
    </lineage>
</organism>
<keyword evidence="1" id="KW-1133">Transmembrane helix</keyword>
<protein>
    <recommendedName>
        <fullName evidence="7">Amine oxidase domain-containing protein</fullName>
    </recommendedName>
</protein>
<dbReference type="GO" id="GO:0016491">
    <property type="term" value="F:oxidoreductase activity"/>
    <property type="evidence" value="ECO:0007669"/>
    <property type="project" value="TreeGrafter"/>
</dbReference>
<dbReference type="OrthoDB" id="2019015at2759"/>
<dbReference type="Proteomes" id="UP000663829">
    <property type="component" value="Unassembled WGS sequence"/>
</dbReference>
<evidence type="ECO:0000313" key="3">
    <source>
        <dbReference type="EMBL" id="CAF1456474.1"/>
    </source>
</evidence>
<sequence length="504" mass="58148">MHNIGSWFSYFLSFLWILTLTLITIVKSFFSISKQSSNEVHRGRRIVVVGGGIAGCGAAYALHKAGFDVTIYETSEKLGGNAKTHKWNDGITTGLSVLAWPATYFRNYIHLLHELDIQTTTVKLPFMIRDNNQQHYYAHDMDNTELVKIFKNDLKRWDKIINMIRKYTNIYCNSELSMYHMSYFNVFNYIPLKLLCFLFNISDRFYSTIIVSVYSSSFLTTNLRYIPSSILPLIDDLISVQYNRTPTMDTWMMSTSDDVFQRMTKNIQVNTLTPVTSVYINENNSHIYINNDPKCYYDRIIFACDAESTLKALNKQTSLLLQTLLKNITYTDDDDISFIKGIVHSDANVLPEQYKSLLVSKYSNFIDVRYDHHYPIYHNTFILSSWVPAAKDHVNLKPMLVTYSSDQSILSSINPNLIEGTIYNRRAHPYLTLRNMLISMLLRFVQGKQRMYFCGSYCTPGNGHDLSLLSGFVVAHVIGAPYPFEINSSAKRDFLRLQRIMGLE</sequence>
<evidence type="ECO:0000313" key="2">
    <source>
        <dbReference type="EMBL" id="CAF0922886.1"/>
    </source>
</evidence>
<dbReference type="Gene3D" id="3.50.50.60">
    <property type="entry name" value="FAD/NAD(P)-binding domain"/>
    <property type="match status" value="1"/>
</dbReference>
<dbReference type="PANTHER" id="PTHR42923:SF20">
    <property type="entry name" value="FLAVIN-CONTAINING AMINE OXIDASEDEHYDROGENASE"/>
    <property type="match status" value="1"/>
</dbReference>
<gene>
    <name evidence="3" type="ORF">GPM918_LOCUS34921</name>
    <name evidence="2" type="ORF">OVA965_LOCUS10720</name>
    <name evidence="5" type="ORF">SRO942_LOCUS35640</name>
    <name evidence="4" type="ORF">TMI583_LOCUS10716</name>
</gene>
<evidence type="ECO:0000256" key="1">
    <source>
        <dbReference type="SAM" id="Phobius"/>
    </source>
</evidence>
<evidence type="ECO:0000313" key="6">
    <source>
        <dbReference type="Proteomes" id="UP000663829"/>
    </source>
</evidence>
<keyword evidence="1" id="KW-0812">Transmembrane</keyword>
<dbReference type="InterPro" id="IPR050464">
    <property type="entry name" value="Zeta_carotene_desat/Oxidored"/>
</dbReference>
<accession>A0A815PZJ2</accession>